<feature type="signal peptide" evidence="5">
    <location>
        <begin position="1"/>
        <end position="24"/>
    </location>
</feature>
<comment type="subcellular location">
    <subcellularLocation>
        <location evidence="3">Cell membrane</location>
        <topology evidence="3">Lipid-anchor</topology>
    </subcellularLocation>
</comment>
<dbReference type="GO" id="GO:0008932">
    <property type="term" value="F:lytic endotransglycosylase activity"/>
    <property type="evidence" value="ECO:0007669"/>
    <property type="project" value="UniProtKB-UniRule"/>
</dbReference>
<evidence type="ECO:0000256" key="2">
    <source>
        <dbReference type="ARBA" id="ARBA00023316"/>
    </source>
</evidence>
<dbReference type="GeneID" id="70912435"/>
<dbReference type="Gene3D" id="2.40.40.10">
    <property type="entry name" value="RlpA-like domain"/>
    <property type="match status" value="1"/>
</dbReference>
<evidence type="ECO:0000313" key="7">
    <source>
        <dbReference type="EMBL" id="ANQ14001.1"/>
    </source>
</evidence>
<keyword evidence="3" id="KW-0564">Palmitate</keyword>
<feature type="chain" id="PRO_5042840932" description="Endolytic peptidoglycan transglycosylase RlpA" evidence="5">
    <location>
        <begin position="25"/>
        <end position="141"/>
    </location>
</feature>
<comment type="similarity">
    <text evidence="3 4">Belongs to the RlpA family.</text>
</comment>
<dbReference type="CDD" id="cd22268">
    <property type="entry name" value="DPBB_RlpA-like"/>
    <property type="match status" value="1"/>
</dbReference>
<dbReference type="GO" id="GO:0005886">
    <property type="term" value="C:plasma membrane"/>
    <property type="evidence" value="ECO:0007669"/>
    <property type="project" value="UniProtKB-SubCell"/>
</dbReference>
<evidence type="ECO:0000256" key="3">
    <source>
        <dbReference type="HAMAP-Rule" id="MF_02071"/>
    </source>
</evidence>
<reference evidence="7 8" key="1">
    <citation type="submission" date="2016-07" db="EMBL/GenBank/DDBJ databases">
        <title>Developing Vibrio natriegens as a novel, fast-growing host for biotechnology.</title>
        <authorList>
            <person name="Weinstock M.T."/>
            <person name="Hesek E.D."/>
            <person name="Wilson C.M."/>
            <person name="Gibson D.G."/>
        </authorList>
    </citation>
    <scope>NUCLEOTIDE SEQUENCE [LARGE SCALE GENOMIC DNA]</scope>
    <source>
        <strain evidence="7 8">ATCC 14048</strain>
    </source>
</reference>
<proteinExistence type="inferred from homology"/>
<keyword evidence="5" id="KW-0732">Signal</keyword>
<dbReference type="GO" id="GO:0071555">
    <property type="term" value="P:cell wall organization"/>
    <property type="evidence" value="ECO:0007669"/>
    <property type="project" value="UniProtKB-KW"/>
</dbReference>
<evidence type="ECO:0000313" key="8">
    <source>
        <dbReference type="Proteomes" id="UP000092741"/>
    </source>
</evidence>
<keyword evidence="3" id="KW-1003">Cell membrane</keyword>
<evidence type="ECO:0000256" key="5">
    <source>
        <dbReference type="SAM" id="SignalP"/>
    </source>
</evidence>
<dbReference type="Proteomes" id="UP000092741">
    <property type="component" value="Chromosome 1"/>
</dbReference>
<dbReference type="RefSeq" id="WP_049873810.1">
    <property type="nucleotide sequence ID" value="NZ_ATFJ01000003.1"/>
</dbReference>
<dbReference type="AlphaFoldDB" id="A0AAN1CX63"/>
<keyword evidence="1 3" id="KW-0456">Lyase</keyword>
<dbReference type="PROSITE" id="PS51257">
    <property type="entry name" value="PROKAR_LIPOPROTEIN"/>
    <property type="match status" value="1"/>
</dbReference>
<dbReference type="EMBL" id="CP016345">
    <property type="protein sequence ID" value="ANQ14001.1"/>
    <property type="molecule type" value="Genomic_DNA"/>
</dbReference>
<keyword evidence="8" id="KW-1185">Reference proteome</keyword>
<dbReference type="PANTHER" id="PTHR34183:SF8">
    <property type="entry name" value="ENDOLYTIC PEPTIDOGLYCAN TRANSGLYCOSYLASE RLPA-RELATED"/>
    <property type="match status" value="1"/>
</dbReference>
<keyword evidence="2 3" id="KW-0961">Cell wall biogenesis/degradation</keyword>
<organism evidence="7 8">
    <name type="scientific">Vibrio natriegens NBRC 15636 = ATCC 14048 = DSM 759</name>
    <dbReference type="NCBI Taxonomy" id="1219067"/>
    <lineage>
        <taxon>Bacteria</taxon>
        <taxon>Pseudomonadati</taxon>
        <taxon>Pseudomonadota</taxon>
        <taxon>Gammaproteobacteria</taxon>
        <taxon>Vibrionales</taxon>
        <taxon>Vibrionaceae</taxon>
        <taxon>Vibrio</taxon>
    </lineage>
</organism>
<dbReference type="InterPro" id="IPR036908">
    <property type="entry name" value="RlpA-like_sf"/>
</dbReference>
<keyword evidence="3" id="KW-0449">Lipoprotein</keyword>
<dbReference type="SUPFAM" id="SSF50685">
    <property type="entry name" value="Barwin-like endoglucanases"/>
    <property type="match status" value="1"/>
</dbReference>
<evidence type="ECO:0000256" key="4">
    <source>
        <dbReference type="RuleBase" id="RU003495"/>
    </source>
</evidence>
<dbReference type="InterPro" id="IPR009009">
    <property type="entry name" value="RlpA-like_DPBB"/>
</dbReference>
<dbReference type="PANTHER" id="PTHR34183">
    <property type="entry name" value="ENDOLYTIC PEPTIDOGLYCAN TRANSGLYCOSYLASE RLPA"/>
    <property type="match status" value="1"/>
</dbReference>
<gene>
    <name evidence="3" type="primary">rlpA</name>
    <name evidence="7" type="ORF">BA890_06850</name>
</gene>
<dbReference type="GO" id="GO:0000270">
    <property type="term" value="P:peptidoglycan metabolic process"/>
    <property type="evidence" value="ECO:0007669"/>
    <property type="project" value="UniProtKB-UniRule"/>
</dbReference>
<feature type="domain" description="RlpA-like protein double-psi beta-barrel" evidence="6">
    <location>
        <begin position="40"/>
        <end position="128"/>
    </location>
</feature>
<dbReference type="HAMAP" id="MF_02071">
    <property type="entry name" value="RlpA"/>
    <property type="match status" value="1"/>
</dbReference>
<dbReference type="EC" id="4.2.2.-" evidence="3"/>
<comment type="function">
    <text evidence="3">Lytic transglycosylase with a strong preference for naked glycan strands that lack stem peptides.</text>
</comment>
<dbReference type="InterPro" id="IPR034718">
    <property type="entry name" value="RlpA"/>
</dbReference>
<dbReference type="InterPro" id="IPR012997">
    <property type="entry name" value="RplA"/>
</dbReference>
<sequence>MKKLNLIFVALILNLLVGCSSASAISQDKTKSYSRSHQLTGKASWYSQKFHGKRTASGERYNKGAYTAAHKSLPFGTIVRVTNTANAKKVDVKINDRGPFVKGRVIDLSQEAFEQIGSIKKGVVPIKIEIIDDSNTFRYKN</sequence>
<dbReference type="Pfam" id="PF03330">
    <property type="entry name" value="DPBB_1"/>
    <property type="match status" value="1"/>
</dbReference>
<evidence type="ECO:0000259" key="6">
    <source>
        <dbReference type="Pfam" id="PF03330"/>
    </source>
</evidence>
<evidence type="ECO:0000256" key="1">
    <source>
        <dbReference type="ARBA" id="ARBA00023239"/>
    </source>
</evidence>
<accession>A0AAN1CX63</accession>
<protein>
    <recommendedName>
        <fullName evidence="3">Endolytic peptidoglycan transglycosylase RlpA</fullName>
        <ecNumber evidence="3">4.2.2.-</ecNumber>
    </recommendedName>
</protein>
<keyword evidence="3" id="KW-0472">Membrane</keyword>
<name>A0AAN1CX63_VIBNA</name>
<dbReference type="NCBIfam" id="TIGR00413">
    <property type="entry name" value="rlpA"/>
    <property type="match status" value="1"/>
</dbReference>